<name>A0AAN6Q123_9PEZI</name>
<dbReference type="EMBL" id="MU863634">
    <property type="protein sequence ID" value="KAK4101642.1"/>
    <property type="molecule type" value="Genomic_DNA"/>
</dbReference>
<evidence type="ECO:0000256" key="5">
    <source>
        <dbReference type="SAM" id="MobiDB-lite"/>
    </source>
</evidence>
<evidence type="ECO:0000256" key="1">
    <source>
        <dbReference type="ARBA" id="ARBA00004123"/>
    </source>
</evidence>
<keyword evidence="2" id="KW-0805">Transcription regulation</keyword>
<reference evidence="7" key="2">
    <citation type="submission" date="2023-05" db="EMBL/GenBank/DDBJ databases">
        <authorList>
            <consortium name="Lawrence Berkeley National Laboratory"/>
            <person name="Steindorff A."/>
            <person name="Hensen N."/>
            <person name="Bonometti L."/>
            <person name="Westerberg I."/>
            <person name="Brannstrom I.O."/>
            <person name="Guillou S."/>
            <person name="Cros-Aarteil S."/>
            <person name="Calhoun S."/>
            <person name="Haridas S."/>
            <person name="Kuo A."/>
            <person name="Mondo S."/>
            <person name="Pangilinan J."/>
            <person name="Riley R."/>
            <person name="Labutti K."/>
            <person name="Andreopoulos B."/>
            <person name="Lipzen A."/>
            <person name="Chen C."/>
            <person name="Yanf M."/>
            <person name="Daum C."/>
            <person name="Ng V."/>
            <person name="Clum A."/>
            <person name="Ohm R."/>
            <person name="Martin F."/>
            <person name="Silar P."/>
            <person name="Natvig D."/>
            <person name="Lalanne C."/>
            <person name="Gautier V."/>
            <person name="Ament-Velasquez S.L."/>
            <person name="Kruys A."/>
            <person name="Hutchinson M.I."/>
            <person name="Powell A.J."/>
            <person name="Barry K."/>
            <person name="Miller A.N."/>
            <person name="Grigoriev I.V."/>
            <person name="Debuchy R."/>
            <person name="Gladieux P."/>
            <person name="Thoren M.H."/>
            <person name="Johannesson H."/>
        </authorList>
    </citation>
    <scope>NUCLEOTIDE SEQUENCE</scope>
    <source>
        <strain evidence="7">CBS 757.83</strain>
    </source>
</reference>
<dbReference type="Proteomes" id="UP001305647">
    <property type="component" value="Unassembled WGS sequence"/>
</dbReference>
<feature type="compositionally biased region" description="Basic and acidic residues" evidence="5">
    <location>
        <begin position="257"/>
        <end position="268"/>
    </location>
</feature>
<dbReference type="Gene3D" id="1.10.20.10">
    <property type="entry name" value="Histone, subunit A"/>
    <property type="match status" value="1"/>
</dbReference>
<comment type="caution">
    <text evidence="7">The sequence shown here is derived from an EMBL/GenBank/DDBJ whole genome shotgun (WGS) entry which is preliminary data.</text>
</comment>
<sequence>MTPPPPLYHALLRPAILQILRATGYHGAKTSVLDSVTDLAARYLLHLCRLTALSATHNNADTSSPPLLFMTTTSSDDPSAATAALPLLPPPPPPPPIPNPAVPAPTLVDVRMALQRAGALLPERILEEQETLGEEDTRGVEAFVAWATGPLSREIKRIALDGNDEAADYLDALKRKHSKSDDDSKYLGTLLGRAIEHGDVLVEGGECPSIFVWEERRRAAGQKTPEPQGQGHVNGDGDGDGDGDESRPSSSGLSSLGDRHIADEMDLS</sequence>
<keyword evidence="3" id="KW-0804">Transcription</keyword>
<evidence type="ECO:0000256" key="3">
    <source>
        <dbReference type="ARBA" id="ARBA00023163"/>
    </source>
</evidence>
<dbReference type="InterPro" id="IPR006565">
    <property type="entry name" value="BTP"/>
</dbReference>
<accession>A0AAN6Q123</accession>
<dbReference type="GO" id="GO:0046982">
    <property type="term" value="F:protein heterodimerization activity"/>
    <property type="evidence" value="ECO:0007669"/>
    <property type="project" value="InterPro"/>
</dbReference>
<dbReference type="CDD" id="cd00076">
    <property type="entry name" value="HFD_SF"/>
    <property type="match status" value="1"/>
</dbReference>
<reference evidence="7" key="1">
    <citation type="journal article" date="2023" name="Mol. Phylogenet. Evol.">
        <title>Genome-scale phylogeny and comparative genomics of the fungal order Sordariales.</title>
        <authorList>
            <person name="Hensen N."/>
            <person name="Bonometti L."/>
            <person name="Westerberg I."/>
            <person name="Brannstrom I.O."/>
            <person name="Guillou S."/>
            <person name="Cros-Aarteil S."/>
            <person name="Calhoun S."/>
            <person name="Haridas S."/>
            <person name="Kuo A."/>
            <person name="Mondo S."/>
            <person name="Pangilinan J."/>
            <person name="Riley R."/>
            <person name="LaButti K."/>
            <person name="Andreopoulos B."/>
            <person name="Lipzen A."/>
            <person name="Chen C."/>
            <person name="Yan M."/>
            <person name="Daum C."/>
            <person name="Ng V."/>
            <person name="Clum A."/>
            <person name="Steindorff A."/>
            <person name="Ohm R.A."/>
            <person name="Martin F."/>
            <person name="Silar P."/>
            <person name="Natvig D.O."/>
            <person name="Lalanne C."/>
            <person name="Gautier V."/>
            <person name="Ament-Velasquez S.L."/>
            <person name="Kruys A."/>
            <person name="Hutchinson M.I."/>
            <person name="Powell A.J."/>
            <person name="Barry K."/>
            <person name="Miller A.N."/>
            <person name="Grigoriev I.V."/>
            <person name="Debuchy R."/>
            <person name="Gladieux P."/>
            <person name="Hiltunen Thoren M."/>
            <person name="Johannesson H."/>
        </authorList>
    </citation>
    <scope>NUCLEOTIDE SEQUENCE</scope>
    <source>
        <strain evidence="7">CBS 757.83</strain>
    </source>
</reference>
<comment type="subcellular location">
    <subcellularLocation>
        <location evidence="1">Nucleus</location>
    </subcellularLocation>
</comment>
<dbReference type="AlphaFoldDB" id="A0AAN6Q123"/>
<dbReference type="Pfam" id="PF07524">
    <property type="entry name" value="Bromo_TP"/>
    <property type="match status" value="1"/>
</dbReference>
<proteinExistence type="predicted"/>
<evidence type="ECO:0000256" key="4">
    <source>
        <dbReference type="ARBA" id="ARBA00023242"/>
    </source>
</evidence>
<dbReference type="GO" id="GO:0005634">
    <property type="term" value="C:nucleus"/>
    <property type="evidence" value="ECO:0007669"/>
    <property type="project" value="UniProtKB-SubCell"/>
</dbReference>
<gene>
    <name evidence="7" type="ORF">N658DRAFT_425030</name>
</gene>
<evidence type="ECO:0000256" key="2">
    <source>
        <dbReference type="ARBA" id="ARBA00023015"/>
    </source>
</evidence>
<protein>
    <recommendedName>
        <fullName evidence="6">Bromodomain associated domain-containing protein</fullName>
    </recommendedName>
</protein>
<evidence type="ECO:0000313" key="8">
    <source>
        <dbReference type="Proteomes" id="UP001305647"/>
    </source>
</evidence>
<feature type="region of interest" description="Disordered" evidence="5">
    <location>
        <begin position="218"/>
        <end position="268"/>
    </location>
</feature>
<organism evidence="7 8">
    <name type="scientific">Parathielavia hyrcaniae</name>
    <dbReference type="NCBI Taxonomy" id="113614"/>
    <lineage>
        <taxon>Eukaryota</taxon>
        <taxon>Fungi</taxon>
        <taxon>Dikarya</taxon>
        <taxon>Ascomycota</taxon>
        <taxon>Pezizomycotina</taxon>
        <taxon>Sordariomycetes</taxon>
        <taxon>Sordariomycetidae</taxon>
        <taxon>Sordariales</taxon>
        <taxon>Chaetomiaceae</taxon>
        <taxon>Parathielavia</taxon>
    </lineage>
</organism>
<keyword evidence="8" id="KW-1185">Reference proteome</keyword>
<keyword evidence="4" id="KW-0539">Nucleus</keyword>
<evidence type="ECO:0000313" key="7">
    <source>
        <dbReference type="EMBL" id="KAK4101642.1"/>
    </source>
</evidence>
<evidence type="ECO:0000259" key="6">
    <source>
        <dbReference type="Pfam" id="PF07524"/>
    </source>
</evidence>
<feature type="region of interest" description="Disordered" evidence="5">
    <location>
        <begin position="74"/>
        <end position="93"/>
    </location>
</feature>
<dbReference type="InterPro" id="IPR009072">
    <property type="entry name" value="Histone-fold"/>
</dbReference>
<feature type="domain" description="Bromodomain associated" evidence="6">
    <location>
        <begin position="6"/>
        <end position="59"/>
    </location>
</feature>